<reference evidence="6" key="1">
    <citation type="journal article" date="2019" name="Int. J. Syst. Evol. Microbiol.">
        <title>The Global Catalogue of Microorganisms (GCM) 10K type strain sequencing project: providing services to taxonomists for standard genome sequencing and annotation.</title>
        <authorList>
            <consortium name="The Broad Institute Genomics Platform"/>
            <consortium name="The Broad Institute Genome Sequencing Center for Infectious Disease"/>
            <person name="Wu L."/>
            <person name="Ma J."/>
        </authorList>
    </citation>
    <scope>NUCLEOTIDE SEQUENCE [LARGE SCALE GENOMIC DNA]</scope>
    <source>
        <strain evidence="6">CGMCC 4.7405</strain>
    </source>
</reference>
<keyword evidence="6" id="KW-1185">Reference proteome</keyword>
<evidence type="ECO:0000256" key="2">
    <source>
        <dbReference type="ARBA" id="ARBA00022448"/>
    </source>
</evidence>
<dbReference type="Proteomes" id="UP001595690">
    <property type="component" value="Unassembled WGS sequence"/>
</dbReference>
<keyword evidence="3" id="KW-0406">Ion transport</keyword>
<organism evidence="5 6">
    <name type="scientific">Lentzea rhizosphaerae</name>
    <dbReference type="NCBI Taxonomy" id="2041025"/>
    <lineage>
        <taxon>Bacteria</taxon>
        <taxon>Bacillati</taxon>
        <taxon>Actinomycetota</taxon>
        <taxon>Actinomycetes</taxon>
        <taxon>Pseudonocardiales</taxon>
        <taxon>Pseudonocardiaceae</taxon>
        <taxon>Lentzea</taxon>
    </lineage>
</organism>
<protein>
    <submittedName>
        <fullName evidence="5">V-type ATP synthase subunit D</fullName>
    </submittedName>
</protein>
<accession>A0ABV8BLD6</accession>
<comment type="caution">
    <text evidence="5">The sequence shown here is derived from an EMBL/GenBank/DDBJ whole genome shotgun (WGS) entry which is preliminary data.</text>
</comment>
<dbReference type="Gene3D" id="1.10.287.3240">
    <property type="match status" value="1"/>
</dbReference>
<comment type="similarity">
    <text evidence="1">Belongs to the V-ATPase D subunit family.</text>
</comment>
<dbReference type="Pfam" id="PF01813">
    <property type="entry name" value="ATP-synt_D"/>
    <property type="match status" value="1"/>
</dbReference>
<evidence type="ECO:0000313" key="5">
    <source>
        <dbReference type="EMBL" id="MFC3890740.1"/>
    </source>
</evidence>
<feature type="coiled-coil region" evidence="4">
    <location>
        <begin position="13"/>
        <end position="50"/>
    </location>
</feature>
<sequence>MTAIRVPPGRSGRSWLRRRLAGAERAAELLEQKLRALHAEQRRLEAAADRSGAEWTARLTEARTWMLRAALVGGRRGIRLAGTAAEAEVTISWTATLGVRYPAAATCTPPDSESALPGGTAITRAAEEQRRALDAAVQHAVAVTALRRVSAEADATRQRVRVLRRHWVPRLRDALARTELELEEQERAEGVRHRWAASR</sequence>
<proteinExistence type="inferred from homology"/>
<dbReference type="RefSeq" id="WP_382369168.1">
    <property type="nucleotide sequence ID" value="NZ_JBHRZI010000007.1"/>
</dbReference>
<name>A0ABV8BLD6_9PSEU</name>
<keyword evidence="2" id="KW-0813">Transport</keyword>
<evidence type="ECO:0000313" key="6">
    <source>
        <dbReference type="Proteomes" id="UP001595690"/>
    </source>
</evidence>
<keyword evidence="4" id="KW-0175">Coiled coil</keyword>
<evidence type="ECO:0000256" key="3">
    <source>
        <dbReference type="ARBA" id="ARBA00023065"/>
    </source>
</evidence>
<dbReference type="EMBL" id="JBHRZI010000007">
    <property type="protein sequence ID" value="MFC3890740.1"/>
    <property type="molecule type" value="Genomic_DNA"/>
</dbReference>
<gene>
    <name evidence="5" type="ORF">ACFOWZ_04590</name>
</gene>
<evidence type="ECO:0000256" key="1">
    <source>
        <dbReference type="ARBA" id="ARBA00005850"/>
    </source>
</evidence>
<evidence type="ECO:0000256" key="4">
    <source>
        <dbReference type="SAM" id="Coils"/>
    </source>
</evidence>
<dbReference type="InterPro" id="IPR002699">
    <property type="entry name" value="V_ATPase_D"/>
</dbReference>